<accession>A0A086KDG6</accession>
<sequence length="116" mass="12479">MGAVNESPHAPSQSVCEVVAGTNQSILSKMVTLHRVDGPRLDFVPVVAHGGSSARDRDQRTSPTQVASLQFRGCKGETSFRVVDLHLKVPFCGEFHEFKEQPLVEVDSTCSPGTAS</sequence>
<protein>
    <submittedName>
        <fullName evidence="1">Uncharacterized protein</fullName>
    </submittedName>
</protein>
<evidence type="ECO:0000313" key="2">
    <source>
        <dbReference type="Proteomes" id="UP000028828"/>
    </source>
</evidence>
<dbReference type="VEuPathDB" id="ToxoDB:TGP89_227015"/>
<evidence type="ECO:0000313" key="1">
    <source>
        <dbReference type="EMBL" id="KFG42434.1"/>
    </source>
</evidence>
<dbReference type="Proteomes" id="UP000028828">
    <property type="component" value="Unassembled WGS sequence"/>
</dbReference>
<reference evidence="1 2" key="1">
    <citation type="submission" date="2014-03" db="EMBL/GenBank/DDBJ databases">
        <authorList>
            <person name="Sibley D."/>
            <person name="Venepally P."/>
            <person name="Karamycheva S."/>
            <person name="Hadjithomas M."/>
            <person name="Khan A."/>
            <person name="Brunk B."/>
            <person name="Roos D."/>
            <person name="Caler E."/>
            <person name="Lorenzi H."/>
        </authorList>
    </citation>
    <scope>NUCLEOTIDE SEQUENCE [LARGE SCALE GENOMIC DNA]</scope>
    <source>
        <strain evidence="2">p89</strain>
    </source>
</reference>
<proteinExistence type="predicted"/>
<comment type="caution">
    <text evidence="1">The sequence shown here is derived from an EMBL/GenBank/DDBJ whole genome shotgun (WGS) entry which is preliminary data.</text>
</comment>
<gene>
    <name evidence="1" type="ORF">TGP89_227015</name>
</gene>
<dbReference type="EMBL" id="AEYI02001020">
    <property type="protein sequence ID" value="KFG42434.1"/>
    <property type="molecule type" value="Genomic_DNA"/>
</dbReference>
<organism evidence="1 2">
    <name type="scientific">Toxoplasma gondii p89</name>
    <dbReference type="NCBI Taxonomy" id="943119"/>
    <lineage>
        <taxon>Eukaryota</taxon>
        <taxon>Sar</taxon>
        <taxon>Alveolata</taxon>
        <taxon>Apicomplexa</taxon>
        <taxon>Conoidasida</taxon>
        <taxon>Coccidia</taxon>
        <taxon>Eucoccidiorida</taxon>
        <taxon>Eimeriorina</taxon>
        <taxon>Sarcocystidae</taxon>
        <taxon>Toxoplasma</taxon>
    </lineage>
</organism>
<dbReference type="AlphaFoldDB" id="A0A086KDG6"/>
<name>A0A086KDG6_TOXGO</name>